<comment type="pathway">
    <text evidence="1">Secondary metabolite biosynthesis.</text>
</comment>
<evidence type="ECO:0000256" key="3">
    <source>
        <dbReference type="ARBA" id="ARBA00022691"/>
    </source>
</evidence>
<dbReference type="Gene3D" id="3.40.50.150">
    <property type="entry name" value="Vaccinia Virus protein VP39"/>
    <property type="match status" value="1"/>
</dbReference>
<organism evidence="6 7">
    <name type="scientific">Seiridium cardinale</name>
    <dbReference type="NCBI Taxonomy" id="138064"/>
    <lineage>
        <taxon>Eukaryota</taxon>
        <taxon>Fungi</taxon>
        <taxon>Dikarya</taxon>
        <taxon>Ascomycota</taxon>
        <taxon>Pezizomycotina</taxon>
        <taxon>Sordariomycetes</taxon>
        <taxon>Xylariomycetidae</taxon>
        <taxon>Amphisphaeriales</taxon>
        <taxon>Sporocadaceae</taxon>
        <taxon>Seiridium</taxon>
    </lineage>
</organism>
<dbReference type="InterPro" id="IPR029063">
    <property type="entry name" value="SAM-dependent_MTases_sf"/>
</dbReference>
<evidence type="ECO:0000313" key="7">
    <source>
        <dbReference type="Proteomes" id="UP001465668"/>
    </source>
</evidence>
<dbReference type="EMBL" id="JARVKM010000057">
    <property type="protein sequence ID" value="KAK9772861.1"/>
    <property type="molecule type" value="Genomic_DNA"/>
</dbReference>
<dbReference type="PANTHER" id="PTHR35897:SF1">
    <property type="entry name" value="METHYLTRANSFERASE AUSD"/>
    <property type="match status" value="1"/>
</dbReference>
<dbReference type="GO" id="GO:0032259">
    <property type="term" value="P:methylation"/>
    <property type="evidence" value="ECO:0007669"/>
    <property type="project" value="UniProtKB-KW"/>
</dbReference>
<name>A0ABR2XGC6_9PEZI</name>
<keyword evidence="3" id="KW-0949">S-adenosyl-L-methionine</keyword>
<gene>
    <name evidence="6" type="ORF">SCAR479_10546</name>
</gene>
<comment type="similarity">
    <text evidence="4">Belongs to the class I-like SAM-binding methyltransferase superfamily.</text>
</comment>
<dbReference type="CDD" id="cd02440">
    <property type="entry name" value="AdoMet_MTases"/>
    <property type="match status" value="1"/>
</dbReference>
<dbReference type="GO" id="GO:0008168">
    <property type="term" value="F:methyltransferase activity"/>
    <property type="evidence" value="ECO:0007669"/>
    <property type="project" value="UniProtKB-KW"/>
</dbReference>
<proteinExistence type="inferred from homology"/>
<protein>
    <submittedName>
        <fullName evidence="6">Methyltransferase domain-containing protein</fullName>
    </submittedName>
</protein>
<keyword evidence="2" id="KW-0808">Transferase</keyword>
<feature type="domain" description="Methyltransferase" evidence="5">
    <location>
        <begin position="105"/>
        <end position="203"/>
    </location>
</feature>
<keyword evidence="6" id="KW-0489">Methyltransferase</keyword>
<dbReference type="PANTHER" id="PTHR35897">
    <property type="entry name" value="METHYLTRANSFERASE AUSD"/>
    <property type="match status" value="1"/>
</dbReference>
<sequence length="289" mass="32710">MAVNAVKAIDATSDYSNGVKDRSRDVAWYQAILSRVPQIAREVLQEYSKVPEDQLLEHIYRVREQAWDVMPFPCIGVFRFLDFPACLSPIYPEVLSRVGDGETFLDLGCCFGQDIRKLVHDGAPSDNLIGVDLEPRFLDLGYELFRDRDTLRSRFQAADVFDPNFLADLGGKVDIIFVGSFLHLFGFDQQKTIVAQLTRLLRPRAGSLVFGRHRATANEGGTTKANALGWTLFHHSEETMNQLWAEAPVGKWEVASNLVPYQSEGWTKSTEWQGGDQVMQQYFSAKWQP</sequence>
<accession>A0ABR2XGC6</accession>
<evidence type="ECO:0000256" key="2">
    <source>
        <dbReference type="ARBA" id="ARBA00022679"/>
    </source>
</evidence>
<dbReference type="SUPFAM" id="SSF53335">
    <property type="entry name" value="S-adenosyl-L-methionine-dependent methyltransferases"/>
    <property type="match status" value="1"/>
</dbReference>
<dbReference type="Pfam" id="PF13649">
    <property type="entry name" value="Methyltransf_25"/>
    <property type="match status" value="1"/>
</dbReference>
<dbReference type="InterPro" id="IPR051654">
    <property type="entry name" value="Meroterpenoid_MTases"/>
</dbReference>
<keyword evidence="7" id="KW-1185">Reference proteome</keyword>
<evidence type="ECO:0000256" key="4">
    <source>
        <dbReference type="ARBA" id="ARBA00038314"/>
    </source>
</evidence>
<evidence type="ECO:0000259" key="5">
    <source>
        <dbReference type="Pfam" id="PF13649"/>
    </source>
</evidence>
<evidence type="ECO:0000313" key="6">
    <source>
        <dbReference type="EMBL" id="KAK9772861.1"/>
    </source>
</evidence>
<dbReference type="Proteomes" id="UP001465668">
    <property type="component" value="Unassembled WGS sequence"/>
</dbReference>
<evidence type="ECO:0000256" key="1">
    <source>
        <dbReference type="ARBA" id="ARBA00005179"/>
    </source>
</evidence>
<dbReference type="InterPro" id="IPR041698">
    <property type="entry name" value="Methyltransf_25"/>
</dbReference>
<comment type="caution">
    <text evidence="6">The sequence shown here is derived from an EMBL/GenBank/DDBJ whole genome shotgun (WGS) entry which is preliminary data.</text>
</comment>
<reference evidence="6 7" key="1">
    <citation type="submission" date="2024-02" db="EMBL/GenBank/DDBJ databases">
        <title>First draft genome assembly of two strains of Seiridium cardinale.</title>
        <authorList>
            <person name="Emiliani G."/>
            <person name="Scali E."/>
        </authorList>
    </citation>
    <scope>NUCLEOTIDE SEQUENCE [LARGE SCALE GENOMIC DNA]</scope>
    <source>
        <strain evidence="6 7">BM-138-000479</strain>
    </source>
</reference>